<comment type="caution">
    <text evidence="2">The sequence shown here is derived from an EMBL/GenBank/DDBJ whole genome shotgun (WGS) entry which is preliminary data.</text>
</comment>
<dbReference type="EMBL" id="BAABAS010000021">
    <property type="protein sequence ID" value="GAA4239743.1"/>
    <property type="molecule type" value="Genomic_DNA"/>
</dbReference>
<name>A0ABP8CIL5_9ACTN</name>
<gene>
    <name evidence="2" type="ORF">GCM10022254_61230</name>
</gene>
<proteinExistence type="predicted"/>
<organism evidence="2 3">
    <name type="scientific">Actinomadura meridiana</name>
    <dbReference type="NCBI Taxonomy" id="559626"/>
    <lineage>
        <taxon>Bacteria</taxon>
        <taxon>Bacillati</taxon>
        <taxon>Actinomycetota</taxon>
        <taxon>Actinomycetes</taxon>
        <taxon>Streptosporangiales</taxon>
        <taxon>Thermomonosporaceae</taxon>
        <taxon>Actinomadura</taxon>
    </lineage>
</organism>
<keyword evidence="3" id="KW-1185">Reference proteome</keyword>
<feature type="signal peptide" evidence="1">
    <location>
        <begin position="1"/>
        <end position="25"/>
    </location>
</feature>
<protein>
    <submittedName>
        <fullName evidence="2">DUF4360 domain-containing protein</fullName>
    </submittedName>
</protein>
<dbReference type="PANTHER" id="PTHR38847">
    <property type="match status" value="1"/>
</dbReference>
<dbReference type="Pfam" id="PF14273">
    <property type="entry name" value="DUF4360"/>
    <property type="match status" value="1"/>
</dbReference>
<accession>A0ABP8CIL5</accession>
<dbReference type="PANTHER" id="PTHR38847:SF1">
    <property type="entry name" value="PSEUDOURIDINE SYNTHASE RSUA_RLUA-LIKE DOMAIN-CONTAINING PROTEIN"/>
    <property type="match status" value="1"/>
</dbReference>
<sequence>MRKGIVFSAAAAMALAAATATPAIAAPGSYLVPGPDGVTIEIATINGSGCPKDTAAVAVSEDKEAFTVTYSDYLVQTGGDSTPTDLRKNCQISMKVHVPQGFTYAISSTDYRGFAYLQPGVTGVQKASYYFQGQSQTAAKQHTIKGEYVDNFQFTDTNDVGQLVWKPCGEERNFNVNTELRVMGKGKDPSQTSFMSMDSTDGSIKTIYHFEWMECPPW</sequence>
<dbReference type="InterPro" id="IPR025649">
    <property type="entry name" value="DUF4360"/>
</dbReference>
<feature type="chain" id="PRO_5045117231" evidence="1">
    <location>
        <begin position="26"/>
        <end position="218"/>
    </location>
</feature>
<evidence type="ECO:0000313" key="3">
    <source>
        <dbReference type="Proteomes" id="UP001501710"/>
    </source>
</evidence>
<dbReference type="RefSeq" id="WP_344903868.1">
    <property type="nucleotide sequence ID" value="NZ_BAABAS010000021.1"/>
</dbReference>
<evidence type="ECO:0000313" key="2">
    <source>
        <dbReference type="EMBL" id="GAA4239743.1"/>
    </source>
</evidence>
<keyword evidence="1" id="KW-0732">Signal</keyword>
<evidence type="ECO:0000256" key="1">
    <source>
        <dbReference type="SAM" id="SignalP"/>
    </source>
</evidence>
<reference evidence="3" key="1">
    <citation type="journal article" date="2019" name="Int. J. Syst. Evol. Microbiol.">
        <title>The Global Catalogue of Microorganisms (GCM) 10K type strain sequencing project: providing services to taxonomists for standard genome sequencing and annotation.</title>
        <authorList>
            <consortium name="The Broad Institute Genomics Platform"/>
            <consortium name="The Broad Institute Genome Sequencing Center for Infectious Disease"/>
            <person name="Wu L."/>
            <person name="Ma J."/>
        </authorList>
    </citation>
    <scope>NUCLEOTIDE SEQUENCE [LARGE SCALE GENOMIC DNA]</scope>
    <source>
        <strain evidence="3">JCM 17440</strain>
    </source>
</reference>
<dbReference type="Proteomes" id="UP001501710">
    <property type="component" value="Unassembled WGS sequence"/>
</dbReference>